<comment type="caution">
    <text evidence="1">The sequence shown here is derived from an EMBL/GenBank/DDBJ whole genome shotgun (WGS) entry which is preliminary data.</text>
</comment>
<evidence type="ECO:0000313" key="2">
    <source>
        <dbReference type="Proteomes" id="UP000229896"/>
    </source>
</evidence>
<dbReference type="Proteomes" id="UP000229896">
    <property type="component" value="Unassembled WGS sequence"/>
</dbReference>
<proteinExistence type="predicted"/>
<accession>A0A2M6YBE6</accession>
<name>A0A2M6YBE6_9BACT</name>
<dbReference type="AlphaFoldDB" id="A0A2M6YBE6"/>
<dbReference type="EMBL" id="PEXI01000104">
    <property type="protein sequence ID" value="PIU24016.1"/>
    <property type="molecule type" value="Genomic_DNA"/>
</dbReference>
<reference evidence="2" key="1">
    <citation type="submission" date="2017-09" db="EMBL/GenBank/DDBJ databases">
        <title>Depth-based differentiation of microbial function through sediment-hosted aquifers and enrichment of novel symbionts in the deep terrestrial subsurface.</title>
        <authorList>
            <person name="Probst A.J."/>
            <person name="Ladd B."/>
            <person name="Jarett J.K."/>
            <person name="Geller-Mcgrath D.E."/>
            <person name="Sieber C.M.K."/>
            <person name="Emerson J.B."/>
            <person name="Anantharaman K."/>
            <person name="Thomas B.C."/>
            <person name="Malmstrom R."/>
            <person name="Stieglmeier M."/>
            <person name="Klingl A."/>
            <person name="Woyke T."/>
            <person name="Ryan C.M."/>
            <person name="Banfield J.F."/>
        </authorList>
    </citation>
    <scope>NUCLEOTIDE SEQUENCE [LARGE SCALE GENOMIC DNA]</scope>
</reference>
<evidence type="ECO:0000313" key="1">
    <source>
        <dbReference type="EMBL" id="PIU24016.1"/>
    </source>
</evidence>
<organism evidence="1 2">
    <name type="scientific">Candidatus Berkelbacteria bacterium CG08_land_8_20_14_0_20_39_8</name>
    <dbReference type="NCBI Taxonomy" id="1974511"/>
    <lineage>
        <taxon>Bacteria</taxon>
        <taxon>Candidatus Berkelbacteria</taxon>
    </lineage>
</organism>
<sequence length="107" mass="12571">MEEKLSSKEIIDKDILELLGVGEIDPTKKDELYKKMVETIQTRILARVDDLLYDADAAQIKFYLETNSQEKFDLLMQERNIDIEKLYIEEALLYKLELTELINSREG</sequence>
<protein>
    <submittedName>
        <fullName evidence="1">Uncharacterized protein</fullName>
    </submittedName>
</protein>
<gene>
    <name evidence="1" type="ORF">COT12_03300</name>
</gene>